<name>A0A4Y7UCY4_9FLAO</name>
<accession>A0A4Y7UCY4</accession>
<dbReference type="EMBL" id="QWDN01000003">
    <property type="protein sequence ID" value="TEB44307.1"/>
    <property type="molecule type" value="Genomic_DNA"/>
</dbReference>
<sequence length="171" mass="19932">MQNLIPTKVKTAITILSMSFSILLLSCNTGTKKELTDAEHNLKKVNRDLQHAAKDSTNAAKEKTITEWKAFNEKSEKMVSVLNAELKQFQKKINTSDQKETIWLKKELIRNREKLKIMRSKLRDRNMEFENGLLKFDDSIASKNESFQREFNYDMDELSKAVKDLFINNVK</sequence>
<evidence type="ECO:0000313" key="3">
    <source>
        <dbReference type="Proteomes" id="UP000298340"/>
    </source>
</evidence>
<feature type="coiled-coil region" evidence="1">
    <location>
        <begin position="28"/>
        <end position="125"/>
    </location>
</feature>
<dbReference type="AlphaFoldDB" id="A0A4Y7UCY4"/>
<protein>
    <submittedName>
        <fullName evidence="2">Uncharacterized protein</fullName>
    </submittedName>
</protein>
<reference evidence="2 3" key="1">
    <citation type="journal article" date="2018" name="Syst. Appl. Microbiol.">
        <title>Flavobacterium circumlabens sp. nov. and Flavobacterium cupreum sp. nov., two psychrotrophic species isolated from Antarctic environmental samples.</title>
        <authorList>
            <person name="Kralova S."/>
            <person name="Busse H.J."/>
            <person name="Svec P."/>
            <person name="Maslanova I."/>
            <person name="Stankova E."/>
            <person name="Bartak M."/>
            <person name="Sedlacek I."/>
        </authorList>
    </citation>
    <scope>NUCLEOTIDE SEQUENCE [LARGE SCALE GENOMIC DNA]</scope>
    <source>
        <strain evidence="2 3">CCM 8828</strain>
    </source>
</reference>
<gene>
    <name evidence="2" type="ORF">D0809_11155</name>
</gene>
<dbReference type="Proteomes" id="UP000298340">
    <property type="component" value="Unassembled WGS sequence"/>
</dbReference>
<evidence type="ECO:0000256" key="1">
    <source>
        <dbReference type="SAM" id="Coils"/>
    </source>
</evidence>
<organism evidence="2 3">
    <name type="scientific">Flavobacterium circumlabens</name>
    <dbReference type="NCBI Taxonomy" id="2133765"/>
    <lineage>
        <taxon>Bacteria</taxon>
        <taxon>Pseudomonadati</taxon>
        <taxon>Bacteroidota</taxon>
        <taxon>Flavobacteriia</taxon>
        <taxon>Flavobacteriales</taxon>
        <taxon>Flavobacteriaceae</taxon>
        <taxon>Flavobacterium</taxon>
    </lineage>
</organism>
<evidence type="ECO:0000313" key="2">
    <source>
        <dbReference type="EMBL" id="TEB44307.1"/>
    </source>
</evidence>
<keyword evidence="1" id="KW-0175">Coiled coil</keyword>
<proteinExistence type="predicted"/>
<comment type="caution">
    <text evidence="2">The sequence shown here is derived from an EMBL/GenBank/DDBJ whole genome shotgun (WGS) entry which is preliminary data.</text>
</comment>